<dbReference type="GO" id="GO:0000049">
    <property type="term" value="F:tRNA binding"/>
    <property type="evidence" value="ECO:0007669"/>
    <property type="project" value="UniProtKB-UniRule"/>
</dbReference>
<keyword evidence="2" id="KW-0963">Cytoplasm</keyword>
<name>A0A7V0IA65_DESA2</name>
<comment type="caution">
    <text evidence="3">The sequence shown here is derived from an EMBL/GenBank/DDBJ whole genome shotgun (WGS) entry which is preliminary data.</text>
</comment>
<dbReference type="EMBL" id="DQWQ01000086">
    <property type="protein sequence ID" value="HDD35549.1"/>
    <property type="molecule type" value="Genomic_DNA"/>
</dbReference>
<keyword evidence="2" id="KW-0820">tRNA-binding</keyword>
<evidence type="ECO:0000313" key="3">
    <source>
        <dbReference type="EMBL" id="HDD35549.1"/>
    </source>
</evidence>
<dbReference type="InterPro" id="IPR023509">
    <property type="entry name" value="DTD-like_sf"/>
</dbReference>
<dbReference type="PANTHER" id="PTHR10472:SF5">
    <property type="entry name" value="D-AMINOACYL-TRNA DEACYLASE 1"/>
    <property type="match status" value="1"/>
</dbReference>
<dbReference type="NCBIfam" id="TIGR00256">
    <property type="entry name" value="D-aminoacyl-tRNA deacylase"/>
    <property type="match status" value="1"/>
</dbReference>
<dbReference type="AlphaFoldDB" id="A0A7V0IA65"/>
<dbReference type="CDD" id="cd00563">
    <property type="entry name" value="Dtyr_deacylase"/>
    <property type="match status" value="1"/>
</dbReference>
<dbReference type="Pfam" id="PF02580">
    <property type="entry name" value="Tyr_Deacylase"/>
    <property type="match status" value="1"/>
</dbReference>
<comment type="similarity">
    <text evidence="1 2">Belongs to the DTD family.</text>
</comment>
<dbReference type="FunFam" id="3.50.80.10:FF:000001">
    <property type="entry name" value="D-aminoacyl-tRNA deacylase"/>
    <property type="match status" value="1"/>
</dbReference>
<comment type="subcellular location">
    <subcellularLocation>
        <location evidence="2">Cytoplasm</location>
    </subcellularLocation>
</comment>
<dbReference type="GO" id="GO:0005737">
    <property type="term" value="C:cytoplasm"/>
    <property type="evidence" value="ECO:0007669"/>
    <property type="project" value="UniProtKB-SubCell"/>
</dbReference>
<feature type="short sequence motif" description="Gly-cisPro motif, important for rejection of L-amino acids" evidence="2">
    <location>
        <begin position="137"/>
        <end position="138"/>
    </location>
</feature>
<evidence type="ECO:0000256" key="1">
    <source>
        <dbReference type="ARBA" id="ARBA00009673"/>
    </source>
</evidence>
<dbReference type="Gene3D" id="3.50.80.10">
    <property type="entry name" value="D-tyrosyl-tRNA(Tyr) deacylase"/>
    <property type="match status" value="1"/>
</dbReference>
<dbReference type="GO" id="GO:0043908">
    <property type="term" value="F:Ser(Gly)-tRNA(Ala) hydrolase activity"/>
    <property type="evidence" value="ECO:0007669"/>
    <property type="project" value="UniProtKB-UniRule"/>
</dbReference>
<dbReference type="PANTHER" id="PTHR10472">
    <property type="entry name" value="D-TYROSYL-TRNA TYR DEACYLASE"/>
    <property type="match status" value="1"/>
</dbReference>
<comment type="domain">
    <text evidence="2">A Gly-cisPro motif from one monomer fits into the active site of the other monomer to allow specific chiral rejection of L-amino acids.</text>
</comment>
<gene>
    <name evidence="2" type="primary">dtd</name>
    <name evidence="3" type="ORF">ENF30_01980</name>
</gene>
<comment type="catalytic activity">
    <reaction evidence="2">
        <text>a D-aminoacyl-tRNA + H2O = a tRNA + a D-alpha-amino acid + H(+)</text>
        <dbReference type="Rhea" id="RHEA:13953"/>
        <dbReference type="Rhea" id="RHEA-COMP:10123"/>
        <dbReference type="Rhea" id="RHEA-COMP:10124"/>
        <dbReference type="ChEBI" id="CHEBI:15377"/>
        <dbReference type="ChEBI" id="CHEBI:15378"/>
        <dbReference type="ChEBI" id="CHEBI:59871"/>
        <dbReference type="ChEBI" id="CHEBI:78442"/>
        <dbReference type="ChEBI" id="CHEBI:79333"/>
        <dbReference type="EC" id="3.1.1.96"/>
    </reaction>
</comment>
<proteinExistence type="inferred from homology"/>
<dbReference type="Proteomes" id="UP000885706">
    <property type="component" value="Unassembled WGS sequence"/>
</dbReference>
<dbReference type="GO" id="GO:0051500">
    <property type="term" value="F:D-tyrosyl-tRNA(Tyr) deacylase activity"/>
    <property type="evidence" value="ECO:0007669"/>
    <property type="project" value="TreeGrafter"/>
</dbReference>
<comment type="subunit">
    <text evidence="2">Homodimer.</text>
</comment>
<dbReference type="SUPFAM" id="SSF69500">
    <property type="entry name" value="DTD-like"/>
    <property type="match status" value="1"/>
</dbReference>
<comment type="catalytic activity">
    <reaction evidence="2">
        <text>glycyl-tRNA(Ala) + H2O = tRNA(Ala) + glycine + H(+)</text>
        <dbReference type="Rhea" id="RHEA:53744"/>
        <dbReference type="Rhea" id="RHEA-COMP:9657"/>
        <dbReference type="Rhea" id="RHEA-COMP:13640"/>
        <dbReference type="ChEBI" id="CHEBI:15377"/>
        <dbReference type="ChEBI" id="CHEBI:15378"/>
        <dbReference type="ChEBI" id="CHEBI:57305"/>
        <dbReference type="ChEBI" id="CHEBI:78442"/>
        <dbReference type="ChEBI" id="CHEBI:78522"/>
    </reaction>
</comment>
<accession>A0A7V0IA65</accession>
<organism evidence="3">
    <name type="scientific">Desulfofervidus auxilii</name>
    <dbReference type="NCBI Taxonomy" id="1621989"/>
    <lineage>
        <taxon>Bacteria</taxon>
        <taxon>Pseudomonadati</taxon>
        <taxon>Thermodesulfobacteriota</taxon>
        <taxon>Candidatus Desulfofervidia</taxon>
        <taxon>Candidatus Desulfofervidales</taxon>
        <taxon>Candidatus Desulfofervidaceae</taxon>
        <taxon>Candidatus Desulfofervidus</taxon>
    </lineage>
</organism>
<dbReference type="EC" id="3.1.1.-" evidence="2"/>
<sequence length="145" mass="16176">MKVVIQRVKKAKVLVNKEVVGEIDKGILILLGIAKGDTREQAEWLVKKICSLRIFPDEVGKFNLSLKDIGGKALIVSQFTLYGDCRKGRRPSFDKAASPKEAIPLYETFIEFFKKEGIPVATGKFGALMEIHLINDGPVTFVIER</sequence>
<dbReference type="HAMAP" id="MF_00518">
    <property type="entry name" value="Deacylase_Dtd"/>
    <property type="match status" value="1"/>
</dbReference>
<reference evidence="3" key="1">
    <citation type="journal article" date="2020" name="mSystems">
        <title>Genome- and Community-Level Interaction Insights into Carbon Utilization and Element Cycling Functions of Hydrothermarchaeota in Hydrothermal Sediment.</title>
        <authorList>
            <person name="Zhou Z."/>
            <person name="Liu Y."/>
            <person name="Xu W."/>
            <person name="Pan J."/>
            <person name="Luo Z.H."/>
            <person name="Li M."/>
        </authorList>
    </citation>
    <scope>NUCLEOTIDE SEQUENCE [LARGE SCALE GENOMIC DNA]</scope>
    <source>
        <strain evidence="3">HyVt-113</strain>
    </source>
</reference>
<comment type="function">
    <text evidence="2">An aminoacyl-tRNA editing enzyme that deacylates mischarged D-aminoacyl-tRNAs. Also deacylates mischarged glycyl-tRNA(Ala), protecting cells against glycine mischarging by AlaRS. Acts via tRNA-based rather than protein-based catalysis; rejects L-amino acids rather than detecting D-amino acids in the active site. By recycling D-aminoacyl-tRNA to D-amino acids and free tRNA molecules, this enzyme counteracts the toxicity associated with the formation of D-aminoacyl-tRNA entities in vivo and helps enforce protein L-homochirality.</text>
</comment>
<evidence type="ECO:0000256" key="2">
    <source>
        <dbReference type="HAMAP-Rule" id="MF_00518"/>
    </source>
</evidence>
<dbReference type="InterPro" id="IPR003732">
    <property type="entry name" value="Daa-tRNA_deacyls_DTD"/>
</dbReference>
<protein>
    <recommendedName>
        <fullName evidence="2">D-aminoacyl-tRNA deacylase</fullName>
        <shortName evidence="2">DTD</shortName>
        <ecNumber evidence="2">3.1.1.96</ecNumber>
    </recommendedName>
    <alternativeName>
        <fullName evidence="2">Gly-tRNA(Ala) deacylase</fullName>
        <ecNumber evidence="2">3.1.1.-</ecNumber>
    </alternativeName>
</protein>
<dbReference type="GO" id="GO:0106026">
    <property type="term" value="F:Gly-tRNA(Ala) deacylase activity"/>
    <property type="evidence" value="ECO:0007669"/>
    <property type="project" value="UniProtKB-UniRule"/>
</dbReference>
<dbReference type="EC" id="3.1.1.96" evidence="2"/>
<dbReference type="GO" id="GO:0019478">
    <property type="term" value="P:D-amino acid catabolic process"/>
    <property type="evidence" value="ECO:0007669"/>
    <property type="project" value="UniProtKB-UniRule"/>
</dbReference>
<keyword evidence="2" id="KW-0694">RNA-binding</keyword>
<keyword evidence="2 3" id="KW-0378">Hydrolase</keyword>